<dbReference type="Proteomes" id="UP000275408">
    <property type="component" value="Unassembled WGS sequence"/>
</dbReference>
<evidence type="ECO:0000256" key="4">
    <source>
        <dbReference type="ARBA" id="ARBA00023157"/>
    </source>
</evidence>
<name>A0A3M6UIV9_POCDA</name>
<gene>
    <name evidence="6" type="ORF">pdam_00004359</name>
</gene>
<keyword evidence="3" id="KW-0862">Zinc</keyword>
<keyword evidence="4" id="KW-1015">Disulfide bond</keyword>
<dbReference type="AlphaFoldDB" id="A0A3M6UIV9"/>
<keyword evidence="7" id="KW-1185">Reference proteome</keyword>
<dbReference type="OrthoDB" id="5987187at2759"/>
<evidence type="ECO:0000313" key="6">
    <source>
        <dbReference type="EMBL" id="RMX53576.1"/>
    </source>
</evidence>
<evidence type="ECO:0000256" key="3">
    <source>
        <dbReference type="ARBA" id="ARBA00022833"/>
    </source>
</evidence>
<comment type="similarity">
    <text evidence="5">Belongs to the LECT2/MIM-1 family.</text>
</comment>
<evidence type="ECO:0000256" key="2">
    <source>
        <dbReference type="ARBA" id="ARBA00022729"/>
    </source>
</evidence>
<dbReference type="Gene3D" id="2.70.70.10">
    <property type="entry name" value="Glucose Permease (Domain IIA)"/>
    <property type="match status" value="1"/>
</dbReference>
<dbReference type="EMBL" id="RCHS01001420">
    <property type="protein sequence ID" value="RMX53576.1"/>
    <property type="molecule type" value="Genomic_DNA"/>
</dbReference>
<accession>A0A3M6UIV9</accession>
<comment type="caution">
    <text evidence="6">The sequence shown here is derived from an EMBL/GenBank/DDBJ whole genome shotgun (WGS) entry which is preliminary data.</text>
</comment>
<dbReference type="PANTHER" id="PTHR11329">
    <property type="entry name" value="LEUKOCYTE CELL-DERIVED CHEMOTAXIN 2"/>
    <property type="match status" value="1"/>
</dbReference>
<sequence length="162" mass="18161">MEFPLVIAIAFGIIAQSMEGGAIRKKCFSKICSSNPSNMMRVWDRFGSGAFGAPRCCERDGTRWANKGIDIMCSAGSRVYAPFPARVLYSYRPFLKNRRPHNVAIRLRGTGAWRGYGVRLFFVKKRARNGRYVSAGTFIGYMTNMAPEYGYVYAPGAKDNLM</sequence>
<evidence type="ECO:0000313" key="7">
    <source>
        <dbReference type="Proteomes" id="UP000275408"/>
    </source>
</evidence>
<evidence type="ECO:0000256" key="5">
    <source>
        <dbReference type="ARBA" id="ARBA00024361"/>
    </source>
</evidence>
<keyword evidence="1" id="KW-0479">Metal-binding</keyword>
<keyword evidence="2" id="KW-0732">Signal</keyword>
<dbReference type="GO" id="GO:0046872">
    <property type="term" value="F:metal ion binding"/>
    <property type="evidence" value="ECO:0007669"/>
    <property type="project" value="UniProtKB-KW"/>
</dbReference>
<proteinExistence type="inferred from homology"/>
<reference evidence="6 7" key="1">
    <citation type="journal article" date="2018" name="Sci. Rep.">
        <title>Comparative analysis of the Pocillopora damicornis genome highlights role of immune system in coral evolution.</title>
        <authorList>
            <person name="Cunning R."/>
            <person name="Bay R.A."/>
            <person name="Gillette P."/>
            <person name="Baker A.C."/>
            <person name="Traylor-Knowles N."/>
        </authorList>
    </citation>
    <scope>NUCLEOTIDE SEQUENCE [LARGE SCALE GENOMIC DNA]</scope>
    <source>
        <strain evidence="6">RSMAS</strain>
        <tissue evidence="6">Whole animal</tissue>
    </source>
</reference>
<dbReference type="PANTHER" id="PTHR11329:SF0">
    <property type="entry name" value="LEUKOCYTE CELL-DERIVED CHEMOTAXIN-2"/>
    <property type="match status" value="1"/>
</dbReference>
<organism evidence="6 7">
    <name type="scientific">Pocillopora damicornis</name>
    <name type="common">Cauliflower coral</name>
    <name type="synonym">Millepora damicornis</name>
    <dbReference type="NCBI Taxonomy" id="46731"/>
    <lineage>
        <taxon>Eukaryota</taxon>
        <taxon>Metazoa</taxon>
        <taxon>Cnidaria</taxon>
        <taxon>Anthozoa</taxon>
        <taxon>Hexacorallia</taxon>
        <taxon>Scleractinia</taxon>
        <taxon>Astrocoeniina</taxon>
        <taxon>Pocilloporidae</taxon>
        <taxon>Pocillopora</taxon>
    </lineage>
</organism>
<evidence type="ECO:0000256" key="1">
    <source>
        <dbReference type="ARBA" id="ARBA00022723"/>
    </source>
</evidence>
<protein>
    <submittedName>
        <fullName evidence="6">Uncharacterized protein</fullName>
    </submittedName>
</protein>
<dbReference type="InterPro" id="IPR011055">
    <property type="entry name" value="Dup_hybrid_motif"/>
</dbReference>
<dbReference type="InterPro" id="IPR008663">
    <property type="entry name" value="LECT2"/>
</dbReference>
<dbReference type="SUPFAM" id="SSF51261">
    <property type="entry name" value="Duplicated hybrid motif"/>
    <property type="match status" value="1"/>
</dbReference>